<evidence type="ECO:0000256" key="2">
    <source>
        <dbReference type="ARBA" id="ARBA00022679"/>
    </source>
</evidence>
<evidence type="ECO:0000256" key="3">
    <source>
        <dbReference type="ARBA" id="ARBA00022691"/>
    </source>
</evidence>
<dbReference type="InterPro" id="IPR035926">
    <property type="entry name" value="NusB-like_sf"/>
</dbReference>
<dbReference type="PANTHER" id="PTHR22807:SF61">
    <property type="entry name" value="NOL1_NOP2_SUN FAMILY PROTEIN _ ANTITERMINATION NUSB DOMAIN-CONTAINING PROTEIN"/>
    <property type="match status" value="1"/>
</dbReference>
<dbReference type="AlphaFoldDB" id="A0A9J7AWI0"/>
<dbReference type="EMBL" id="CP102480">
    <property type="protein sequence ID" value="UUX50801.1"/>
    <property type="molecule type" value="Genomic_DNA"/>
</dbReference>
<keyword evidence="3 5" id="KW-0949">S-adenosyl-L-methionine</keyword>
<proteinExistence type="inferred from homology"/>
<dbReference type="GO" id="GO:0006355">
    <property type="term" value="P:regulation of DNA-templated transcription"/>
    <property type="evidence" value="ECO:0007669"/>
    <property type="project" value="InterPro"/>
</dbReference>
<protein>
    <submittedName>
        <fullName evidence="7">Methyltransferase domain-containing protein</fullName>
    </submittedName>
</protein>
<keyword evidence="4 5" id="KW-0694">RNA-binding</keyword>
<dbReference type="InterPro" id="IPR049560">
    <property type="entry name" value="MeTrfase_RsmB-F_NOP2_cat"/>
</dbReference>
<dbReference type="SUPFAM" id="SSF53335">
    <property type="entry name" value="S-adenosyl-L-methionine-dependent methyltransferases"/>
    <property type="match status" value="1"/>
</dbReference>
<feature type="binding site" evidence="5">
    <location>
        <position position="312"/>
    </location>
    <ligand>
        <name>S-adenosyl-L-methionine</name>
        <dbReference type="ChEBI" id="CHEBI:59789"/>
    </ligand>
</feature>
<dbReference type="InterPro" id="IPR006027">
    <property type="entry name" value="NusB_RsmB_TIM44"/>
</dbReference>
<dbReference type="Pfam" id="PF01189">
    <property type="entry name" value="Methyltr_RsmB-F"/>
    <property type="match status" value="1"/>
</dbReference>
<keyword evidence="1 5" id="KW-0489">Methyltransferase</keyword>
<dbReference type="GO" id="GO:0003723">
    <property type="term" value="F:RNA binding"/>
    <property type="evidence" value="ECO:0007669"/>
    <property type="project" value="UniProtKB-UniRule"/>
</dbReference>
<dbReference type="PRINTS" id="PR02008">
    <property type="entry name" value="RCMTFAMILY"/>
</dbReference>
<accession>A0A9J7AWI0</accession>
<dbReference type="InterPro" id="IPR029063">
    <property type="entry name" value="SAM-dependent_MTases_sf"/>
</dbReference>
<dbReference type="PROSITE" id="PS51686">
    <property type="entry name" value="SAM_MT_RSMB_NOP"/>
    <property type="match status" value="1"/>
</dbReference>
<reference evidence="7" key="1">
    <citation type="submission" date="2022-08" db="EMBL/GenBank/DDBJ databases">
        <title>Nisaea acidiphila sp. nov., isolated from a marine algal debris and emended description of the genus Nisaea Urios et al. 2008.</title>
        <authorList>
            <person name="Kwon K."/>
        </authorList>
    </citation>
    <scope>NUCLEOTIDE SEQUENCE</scope>
    <source>
        <strain evidence="7">MEBiC11861</strain>
    </source>
</reference>
<dbReference type="Pfam" id="PF01029">
    <property type="entry name" value="NusB"/>
    <property type="match status" value="1"/>
</dbReference>
<dbReference type="Proteomes" id="UP001060336">
    <property type="component" value="Chromosome"/>
</dbReference>
<evidence type="ECO:0000256" key="1">
    <source>
        <dbReference type="ARBA" id="ARBA00022603"/>
    </source>
</evidence>
<dbReference type="CDD" id="cd02440">
    <property type="entry name" value="AdoMet_MTases"/>
    <property type="match status" value="1"/>
</dbReference>
<evidence type="ECO:0000256" key="4">
    <source>
        <dbReference type="ARBA" id="ARBA00022884"/>
    </source>
</evidence>
<evidence type="ECO:0000313" key="7">
    <source>
        <dbReference type="EMBL" id="UUX50801.1"/>
    </source>
</evidence>
<evidence type="ECO:0000256" key="5">
    <source>
        <dbReference type="PROSITE-ProRule" id="PRU01023"/>
    </source>
</evidence>
<feature type="domain" description="SAM-dependent MTase RsmB/NOP-type" evidence="6">
    <location>
        <begin position="157"/>
        <end position="432"/>
    </location>
</feature>
<dbReference type="InterPro" id="IPR001678">
    <property type="entry name" value="MeTrfase_RsmB-F_NOP2_dom"/>
</dbReference>
<name>A0A9J7AWI0_9PROT</name>
<comment type="similarity">
    <text evidence="5">Belongs to the class I-like SAM-binding methyltransferase superfamily. RsmB/NOP family.</text>
</comment>
<dbReference type="PANTHER" id="PTHR22807">
    <property type="entry name" value="NOP2 YEAST -RELATED NOL1/NOP2/FMU SUN DOMAIN-CONTAINING"/>
    <property type="match status" value="1"/>
</dbReference>
<feature type="active site" description="Nucleophile" evidence="5">
    <location>
        <position position="365"/>
    </location>
</feature>
<feature type="binding site" evidence="5">
    <location>
        <position position="270"/>
    </location>
    <ligand>
        <name>S-adenosyl-L-methionine</name>
        <dbReference type="ChEBI" id="CHEBI:59789"/>
    </ligand>
</feature>
<dbReference type="GO" id="GO:0001510">
    <property type="term" value="P:RNA methylation"/>
    <property type="evidence" value="ECO:0007669"/>
    <property type="project" value="InterPro"/>
</dbReference>
<gene>
    <name evidence="7" type="ORF">NUH88_03655</name>
</gene>
<dbReference type="RefSeq" id="WP_257770032.1">
    <property type="nucleotide sequence ID" value="NZ_CP102480.1"/>
</dbReference>
<keyword evidence="8" id="KW-1185">Reference proteome</keyword>
<dbReference type="Gene3D" id="1.10.940.10">
    <property type="entry name" value="NusB-like"/>
    <property type="match status" value="1"/>
</dbReference>
<keyword evidence="2 5" id="KW-0808">Transferase</keyword>
<dbReference type="KEGG" id="naci:NUH88_03655"/>
<dbReference type="InterPro" id="IPR023267">
    <property type="entry name" value="RCMT"/>
</dbReference>
<feature type="binding site" evidence="5">
    <location>
        <begin position="249"/>
        <end position="255"/>
    </location>
    <ligand>
        <name>S-adenosyl-L-methionine</name>
        <dbReference type="ChEBI" id="CHEBI:59789"/>
    </ligand>
</feature>
<sequence length="432" mass="46867">MDTEKKPDVSAARSVAFDLLRAVLTKNTPLDEAIAVHDGLNKLPQRDRGFTRSIVGACLRRLGQIDALMETFIEKPLPRQASAVRDILRLAIAELLFLDVAPHAAVDSAVTLVESRGHAKFKGLVNAVLRRVAKQGRERLAEFPAETNYQPWMIESWQCAYGVEVAHAIAEASLTAPTLDISVKADPELWAEKLKAELLPTGSLRREFDGAVTGLPGFDEGAWWVQDAAAAMPAKLLGEIKGKRAFDLCAAPGGKTLQLAAMGADVLAVDRSPKRLKRLERNLDRLGLTARVAAADITDWTPPYKPDAILLDPPCTATGTIRRHPDILHAKGIGDLAKLTNLQFRLLAKAADMLEPGGRLVYCTCSMQAEEGEAQVARALAELQLERDPVTAAELGGLADLITPDGDVRTGPHLYPELGGFDGFFIARFRKV</sequence>
<feature type="binding site" evidence="5">
    <location>
        <position position="296"/>
    </location>
    <ligand>
        <name>S-adenosyl-L-methionine</name>
        <dbReference type="ChEBI" id="CHEBI:59789"/>
    </ligand>
</feature>
<evidence type="ECO:0000313" key="8">
    <source>
        <dbReference type="Proteomes" id="UP001060336"/>
    </source>
</evidence>
<dbReference type="GO" id="GO:0008173">
    <property type="term" value="F:RNA methyltransferase activity"/>
    <property type="evidence" value="ECO:0007669"/>
    <property type="project" value="InterPro"/>
</dbReference>
<organism evidence="7 8">
    <name type="scientific">Nisaea acidiphila</name>
    <dbReference type="NCBI Taxonomy" id="1862145"/>
    <lineage>
        <taxon>Bacteria</taxon>
        <taxon>Pseudomonadati</taxon>
        <taxon>Pseudomonadota</taxon>
        <taxon>Alphaproteobacteria</taxon>
        <taxon>Rhodospirillales</taxon>
        <taxon>Thalassobaculaceae</taxon>
        <taxon>Nisaea</taxon>
    </lineage>
</organism>
<dbReference type="Gene3D" id="3.40.50.150">
    <property type="entry name" value="Vaccinia Virus protein VP39"/>
    <property type="match status" value="1"/>
</dbReference>
<dbReference type="SUPFAM" id="SSF48013">
    <property type="entry name" value="NusB-like"/>
    <property type="match status" value="1"/>
</dbReference>
<evidence type="ECO:0000259" key="6">
    <source>
        <dbReference type="PROSITE" id="PS51686"/>
    </source>
</evidence>